<evidence type="ECO:0000313" key="4">
    <source>
        <dbReference type="Proteomes" id="UP000182521"/>
    </source>
</evidence>
<dbReference type="OrthoDB" id="9774491at2"/>
<dbReference type="InterPro" id="IPR005654">
    <property type="entry name" value="ATPase_AFG1-like"/>
</dbReference>
<keyword evidence="2" id="KW-0067">ATP-binding</keyword>
<evidence type="ECO:0000256" key="2">
    <source>
        <dbReference type="ARBA" id="ARBA00022840"/>
    </source>
</evidence>
<gene>
    <name evidence="3" type="ORF">KX01_592</name>
</gene>
<dbReference type="NCBIfam" id="NF040713">
    <property type="entry name" value="ZapE"/>
    <property type="match status" value="1"/>
</dbReference>
<dbReference type="Pfam" id="PF03969">
    <property type="entry name" value="AFG1_ATPase"/>
    <property type="match status" value="1"/>
</dbReference>
<dbReference type="GO" id="GO:0005524">
    <property type="term" value="F:ATP binding"/>
    <property type="evidence" value="ECO:0007669"/>
    <property type="project" value="UniProtKB-KW"/>
</dbReference>
<dbReference type="STRING" id="1542390.KX01_592"/>
<name>A0A1J0KVM7_9GAMM</name>
<evidence type="ECO:0000313" key="3">
    <source>
        <dbReference type="EMBL" id="APC97751.1"/>
    </source>
</evidence>
<organism evidence="3 4">
    <name type="scientific">Francisella frigiditurris</name>
    <dbReference type="NCBI Taxonomy" id="1542390"/>
    <lineage>
        <taxon>Bacteria</taxon>
        <taxon>Pseudomonadati</taxon>
        <taxon>Pseudomonadota</taxon>
        <taxon>Gammaproteobacteria</taxon>
        <taxon>Thiotrichales</taxon>
        <taxon>Francisellaceae</taxon>
        <taxon>Francisella</taxon>
    </lineage>
</organism>
<dbReference type="KEGG" id="frc:KX01_592"/>
<dbReference type="RefSeq" id="WP_071663569.1">
    <property type="nucleotide sequence ID" value="NZ_CP009654.1"/>
</dbReference>
<evidence type="ECO:0000256" key="1">
    <source>
        <dbReference type="ARBA" id="ARBA00022741"/>
    </source>
</evidence>
<dbReference type="EMBL" id="CP009654">
    <property type="protein sequence ID" value="APC97751.1"/>
    <property type="molecule type" value="Genomic_DNA"/>
</dbReference>
<reference evidence="4" key="1">
    <citation type="submission" date="2014-10" db="EMBL/GenBank/DDBJ databases">
        <authorList>
            <person name="Kuske C.R."/>
            <person name="Challacombe J.F."/>
            <person name="Daligault H.E."/>
            <person name="Davenport K.W."/>
            <person name="Johnson S.L."/>
            <person name="Siddaramappa S."/>
            <person name="Petersen J.M."/>
        </authorList>
    </citation>
    <scope>NUCLEOTIDE SEQUENCE [LARGE SCALE GENOMIC DNA]</scope>
    <source>
        <strain evidence="4">CA97-1460</strain>
    </source>
</reference>
<accession>A0A1J0KVM7</accession>
<dbReference type="InterPro" id="IPR027417">
    <property type="entry name" value="P-loop_NTPase"/>
</dbReference>
<dbReference type="PANTHER" id="PTHR12169">
    <property type="entry name" value="ATPASE N2B"/>
    <property type="match status" value="1"/>
</dbReference>
<dbReference type="AlphaFoldDB" id="A0A1J0KVM7"/>
<keyword evidence="1" id="KW-0547">Nucleotide-binding</keyword>
<dbReference type="Gene3D" id="3.40.50.300">
    <property type="entry name" value="P-loop containing nucleotide triphosphate hydrolases"/>
    <property type="match status" value="1"/>
</dbReference>
<dbReference type="PANTHER" id="PTHR12169:SF6">
    <property type="entry name" value="AFG1-LIKE ATPASE"/>
    <property type="match status" value="1"/>
</dbReference>
<dbReference type="SUPFAM" id="SSF52540">
    <property type="entry name" value="P-loop containing nucleoside triphosphate hydrolases"/>
    <property type="match status" value="1"/>
</dbReference>
<proteinExistence type="predicted"/>
<dbReference type="GO" id="GO:0005737">
    <property type="term" value="C:cytoplasm"/>
    <property type="evidence" value="ECO:0007669"/>
    <property type="project" value="TreeGrafter"/>
</dbReference>
<dbReference type="GO" id="GO:0016887">
    <property type="term" value="F:ATP hydrolysis activity"/>
    <property type="evidence" value="ECO:0007669"/>
    <property type="project" value="InterPro"/>
</dbReference>
<protein>
    <submittedName>
        <fullName evidence="3">AFG1-like ATPase family protein</fullName>
    </submittedName>
</protein>
<dbReference type="Proteomes" id="UP000182521">
    <property type="component" value="Chromosome"/>
</dbReference>
<keyword evidence="4" id="KW-1185">Reference proteome</keyword>
<sequence length="361" mass="42004">MSLLEVYEKKIEQSHLRSDPLQLEAIRSLDRITNQLKTKKRNKFNFFSKSLYPSIIGLYMWGGVGRGKTFIMDIFFDNVPIINKSRLHFSHFMKNMHFLLKKYSGQKNPISKAAYEIAKKNQLICFDEFFVEDIADAMILGKVFKELFDLGVVLVATSNIHPSKLYSNGLQRELFLPAIDVLIENVDVLNLDSGVDYRFCKDVSYLNYFYPYNTEMREVFFTRFFEENVSFDKDVEVEIINRKIPALLVGENSICFDVAVICGSGRSALDYIEICSKYRSIFLYKLKPMRPEDGSDCSTSDESIARRFIALIDECYDQDVKVIILAAEDFKTIYQGRRLQFEFQRTVSRLNDMQSEDFGEM</sequence>